<dbReference type="InterPro" id="IPR051378">
    <property type="entry name" value="Cell2Cell_Antifungal"/>
</dbReference>
<keyword evidence="9 14" id="KW-1133">Transmembrane helix</keyword>
<dbReference type="Pfam" id="PF01657">
    <property type="entry name" value="Stress-antifung"/>
    <property type="match status" value="2"/>
</dbReference>
<evidence type="ECO:0000256" key="14">
    <source>
        <dbReference type="SAM" id="Phobius"/>
    </source>
</evidence>
<keyword evidence="5 14" id="KW-0812">Transmembrane</keyword>
<keyword evidence="8" id="KW-0965">Cell junction</keyword>
<protein>
    <recommendedName>
        <fullName evidence="15">Gnk2-homologous domain-containing protein</fullName>
    </recommendedName>
</protein>
<comment type="subcellular location">
    <subcellularLocation>
        <location evidence="12">Cell junction</location>
        <location evidence="12">Plasmodesma</location>
    </subcellularLocation>
    <subcellularLocation>
        <location evidence="1">Cell membrane</location>
        <topology evidence="1">Single-pass type I membrane protein</topology>
    </subcellularLocation>
</comment>
<dbReference type="AlphaFoldDB" id="A0A4S8JHT3"/>
<dbReference type="Gene3D" id="3.30.430.20">
    <property type="entry name" value="Gnk2 domain, C-X8-C-X2-C motif"/>
    <property type="match status" value="2"/>
</dbReference>
<name>A0A4S8JHT3_MUSBA</name>
<dbReference type="EMBL" id="PYDT01000005">
    <property type="protein sequence ID" value="THU60824.1"/>
    <property type="molecule type" value="Genomic_DNA"/>
</dbReference>
<evidence type="ECO:0000256" key="8">
    <source>
        <dbReference type="ARBA" id="ARBA00022949"/>
    </source>
</evidence>
<keyword evidence="6" id="KW-0732">Signal</keyword>
<gene>
    <name evidence="16" type="ORF">C4D60_Mb07t16820</name>
</gene>
<evidence type="ECO:0000256" key="10">
    <source>
        <dbReference type="ARBA" id="ARBA00023136"/>
    </source>
</evidence>
<keyword evidence="11" id="KW-1015">Disulfide bond</keyword>
<dbReference type="PANTHER" id="PTHR32080:SF3">
    <property type="entry name" value="PLASMODESMATA-LOCATED PROTEIN 7"/>
    <property type="match status" value="1"/>
</dbReference>
<dbReference type="GO" id="GO:0005886">
    <property type="term" value="C:plasma membrane"/>
    <property type="evidence" value="ECO:0007669"/>
    <property type="project" value="UniProtKB-SubCell"/>
</dbReference>
<dbReference type="CDD" id="cd23509">
    <property type="entry name" value="Gnk2-like"/>
    <property type="match status" value="2"/>
</dbReference>
<dbReference type="PROSITE" id="PS51473">
    <property type="entry name" value="GNK2"/>
    <property type="match status" value="2"/>
</dbReference>
<evidence type="ECO:0000256" key="5">
    <source>
        <dbReference type="ARBA" id="ARBA00022692"/>
    </source>
</evidence>
<evidence type="ECO:0000256" key="11">
    <source>
        <dbReference type="ARBA" id="ARBA00023157"/>
    </source>
</evidence>
<comment type="similarity">
    <text evidence="13">Belongs to the cysteine-rich repeat secretory protein family. Plasmodesmata-located proteins (PDLD) subfamily.</text>
</comment>
<organism evidence="16 17">
    <name type="scientific">Musa balbisiana</name>
    <name type="common">Banana</name>
    <dbReference type="NCBI Taxonomy" id="52838"/>
    <lineage>
        <taxon>Eukaryota</taxon>
        <taxon>Viridiplantae</taxon>
        <taxon>Streptophyta</taxon>
        <taxon>Embryophyta</taxon>
        <taxon>Tracheophyta</taxon>
        <taxon>Spermatophyta</taxon>
        <taxon>Magnoliopsida</taxon>
        <taxon>Liliopsida</taxon>
        <taxon>Zingiberales</taxon>
        <taxon>Musaceae</taxon>
        <taxon>Musa</taxon>
    </lineage>
</organism>
<evidence type="ECO:0000256" key="12">
    <source>
        <dbReference type="ARBA" id="ARBA00024184"/>
    </source>
</evidence>
<feature type="domain" description="Gnk2-homologous" evidence="15">
    <location>
        <begin position="155"/>
        <end position="255"/>
    </location>
</feature>
<evidence type="ECO:0000259" key="15">
    <source>
        <dbReference type="PROSITE" id="PS51473"/>
    </source>
</evidence>
<evidence type="ECO:0000256" key="6">
    <source>
        <dbReference type="ARBA" id="ARBA00022729"/>
    </source>
</evidence>
<reference evidence="16 17" key="1">
    <citation type="journal article" date="2019" name="Nat. Plants">
        <title>Genome sequencing of Musa balbisiana reveals subgenome evolution and function divergence in polyploid bananas.</title>
        <authorList>
            <person name="Yao X."/>
        </authorList>
    </citation>
    <scope>NUCLEOTIDE SEQUENCE [LARGE SCALE GENOMIC DNA]</scope>
    <source>
        <strain evidence="17">cv. DH-PKW</strain>
        <tissue evidence="16">Leaves</tissue>
    </source>
</reference>
<evidence type="ECO:0000256" key="1">
    <source>
        <dbReference type="ARBA" id="ARBA00004251"/>
    </source>
</evidence>
<feature type="transmembrane region" description="Helical" evidence="14">
    <location>
        <begin position="270"/>
        <end position="290"/>
    </location>
</feature>
<accession>A0A4S8JHT3</accession>
<dbReference type="GO" id="GO:0009506">
    <property type="term" value="C:plasmodesma"/>
    <property type="evidence" value="ECO:0007669"/>
    <property type="project" value="UniProtKB-SubCell"/>
</dbReference>
<keyword evidence="3" id="KW-1003">Cell membrane</keyword>
<keyword evidence="10 14" id="KW-0472">Membrane</keyword>
<keyword evidence="4" id="KW-0945">Host-virus interaction</keyword>
<evidence type="ECO:0000256" key="9">
    <source>
        <dbReference type="ARBA" id="ARBA00022989"/>
    </source>
</evidence>
<proteinExistence type="inferred from homology"/>
<keyword evidence="17" id="KW-1185">Reference proteome</keyword>
<dbReference type="Proteomes" id="UP000317650">
    <property type="component" value="Chromosome 7"/>
</dbReference>
<dbReference type="PANTHER" id="PTHR32080">
    <property type="entry name" value="ANTIFUNGAL PROTEIN GINKBILOBIN-2-LIKE"/>
    <property type="match status" value="1"/>
</dbReference>
<comment type="caution">
    <text evidence="16">The sequence shown here is derived from an EMBL/GenBank/DDBJ whole genome shotgun (WGS) entry which is preliminary data.</text>
</comment>
<keyword evidence="7" id="KW-0677">Repeat</keyword>
<feature type="domain" description="Gnk2-homologous" evidence="15">
    <location>
        <begin position="47"/>
        <end position="151"/>
    </location>
</feature>
<evidence type="ECO:0000256" key="13">
    <source>
        <dbReference type="ARBA" id="ARBA00038393"/>
    </source>
</evidence>
<dbReference type="FunFam" id="3.30.430.20:FF:000001">
    <property type="entry name" value="cysteine-rich repeat secretory protein 3"/>
    <property type="match status" value="1"/>
</dbReference>
<evidence type="ECO:0000256" key="2">
    <source>
        <dbReference type="ARBA" id="ARBA00022448"/>
    </source>
</evidence>
<evidence type="ECO:0000256" key="4">
    <source>
        <dbReference type="ARBA" id="ARBA00022581"/>
    </source>
</evidence>
<dbReference type="InterPro" id="IPR038408">
    <property type="entry name" value="GNK2_sf"/>
</dbReference>
<evidence type="ECO:0000313" key="16">
    <source>
        <dbReference type="EMBL" id="THU60824.1"/>
    </source>
</evidence>
<keyword evidence="2" id="KW-0813">Transport</keyword>
<sequence length="295" mass="30895">MQVQCSSQEPSHTKAKHMKEMSELFPILVLLFSLISSTTMASFDDYTSFIYVGCSQSKYILGSPYQFNVDSLLTSVANAATFSSYNNFTSSAASGSSPAYGVFQCRVDLPVADCASCVRSALDQLSSLCPSASGAGVQLKGCFVRYGNDSFLGEPDTTLLYKKCGSVVPGGGYNSDLLGMRDAALSGLSGGGGSYRVGAGGHVRALAQCVGDQSVKQCSDCVAAAVAQLKDGCGVANAGDAYLGKCYVSYWSDGVYTSRHYHGGVSGKTLAIIIGVTLGLVIMIIFLSFIRRTGK</sequence>
<evidence type="ECO:0000256" key="3">
    <source>
        <dbReference type="ARBA" id="ARBA00022475"/>
    </source>
</evidence>
<dbReference type="InterPro" id="IPR002902">
    <property type="entry name" value="GNK2"/>
</dbReference>
<evidence type="ECO:0000256" key="7">
    <source>
        <dbReference type="ARBA" id="ARBA00022737"/>
    </source>
</evidence>
<evidence type="ECO:0000313" key="17">
    <source>
        <dbReference type="Proteomes" id="UP000317650"/>
    </source>
</evidence>